<feature type="non-terminal residue" evidence="2">
    <location>
        <position position="1"/>
    </location>
</feature>
<comment type="caution">
    <text evidence="2">The sequence shown here is derived from an EMBL/GenBank/DDBJ whole genome shotgun (WGS) entry which is preliminary data.</text>
</comment>
<feature type="compositionally biased region" description="Pro residues" evidence="1">
    <location>
        <begin position="234"/>
        <end position="244"/>
    </location>
</feature>
<name>A0A8H8DE03_9FUNG</name>
<accession>A0A8H8DE03</accession>
<organism evidence="2 3">
    <name type="scientific">Olpidium bornovanus</name>
    <dbReference type="NCBI Taxonomy" id="278681"/>
    <lineage>
        <taxon>Eukaryota</taxon>
        <taxon>Fungi</taxon>
        <taxon>Fungi incertae sedis</taxon>
        <taxon>Olpidiomycota</taxon>
        <taxon>Olpidiomycotina</taxon>
        <taxon>Olpidiomycetes</taxon>
        <taxon>Olpidiales</taxon>
        <taxon>Olpidiaceae</taxon>
        <taxon>Olpidium</taxon>
    </lineage>
</organism>
<feature type="compositionally biased region" description="Basic and acidic residues" evidence="1">
    <location>
        <begin position="13"/>
        <end position="24"/>
    </location>
</feature>
<protein>
    <submittedName>
        <fullName evidence="2">Uncharacterized protein</fullName>
    </submittedName>
</protein>
<gene>
    <name evidence="2" type="ORF">BJ554DRAFT_4953</name>
</gene>
<feature type="region of interest" description="Disordered" evidence="1">
    <location>
        <begin position="171"/>
        <end position="306"/>
    </location>
</feature>
<evidence type="ECO:0000313" key="3">
    <source>
        <dbReference type="Proteomes" id="UP000673691"/>
    </source>
</evidence>
<proteinExistence type="predicted"/>
<feature type="compositionally biased region" description="Basic and acidic residues" evidence="1">
    <location>
        <begin position="171"/>
        <end position="189"/>
    </location>
</feature>
<evidence type="ECO:0000313" key="2">
    <source>
        <dbReference type="EMBL" id="KAG5455589.1"/>
    </source>
</evidence>
<keyword evidence="3" id="KW-1185">Reference proteome</keyword>
<feature type="region of interest" description="Disordered" evidence="1">
    <location>
        <begin position="1"/>
        <end position="24"/>
    </location>
</feature>
<evidence type="ECO:0000256" key="1">
    <source>
        <dbReference type="SAM" id="MobiDB-lite"/>
    </source>
</evidence>
<dbReference type="EMBL" id="JAEFCI010013128">
    <property type="protein sequence ID" value="KAG5455589.1"/>
    <property type="molecule type" value="Genomic_DNA"/>
</dbReference>
<sequence length="306" mass="33951">RYNFLRQAPPGWTEEKATQAEEQRKNYEAALDRKMRQMLSRKDAEKLAPEDAKMSAKERAYYWANKTRPRAAGAAASEAQQRLRIAQEREDEVDALDYEEVFEDDEEGDPFPEMLDDDARADRATWLTWVYPLQRLRKILRKTEGNDAYMSEDSDKNSLLSDFLEFVGTEKADAKDVKACSEREKDRAKPSGWGGGPDPAQPGGASKKRKLSARSGKAFSRSAAEKQQQQQQEMPPPPPPPPPSRKVCPPGGGGGGGGLKKKREDSPDGSNKKQKFARPLLPGLAVSSGASPSARPRGIIANRRLP</sequence>
<dbReference type="Proteomes" id="UP000673691">
    <property type="component" value="Unassembled WGS sequence"/>
</dbReference>
<reference evidence="2 3" key="1">
    <citation type="journal article" name="Sci. Rep.">
        <title>Genome-scale phylogenetic analyses confirm Olpidium as the closest living zoosporic fungus to the non-flagellated, terrestrial fungi.</title>
        <authorList>
            <person name="Chang Y."/>
            <person name="Rochon D."/>
            <person name="Sekimoto S."/>
            <person name="Wang Y."/>
            <person name="Chovatia M."/>
            <person name="Sandor L."/>
            <person name="Salamov A."/>
            <person name="Grigoriev I.V."/>
            <person name="Stajich J.E."/>
            <person name="Spatafora J.W."/>
        </authorList>
    </citation>
    <scope>NUCLEOTIDE SEQUENCE [LARGE SCALE GENOMIC DNA]</scope>
    <source>
        <strain evidence="2">S191</strain>
    </source>
</reference>
<dbReference type="AlphaFoldDB" id="A0A8H8DE03"/>